<evidence type="ECO:0000313" key="2">
    <source>
        <dbReference type="WBParaSite" id="PS1159_v2.g19429.t1"/>
    </source>
</evidence>
<accession>A0AC35FPE6</accession>
<sequence length="272" mass="32318">MNANPKVLVKLMQVSKYFWFKEFPFFVVKDIRYENDKWQYRGIKRSMQCKMCFKTFNDIDLENINKKLWIIESFVIEEHFSPFNDLKLVSSIVPKLAACDITHLCMIGQQISLQEFKLLNAGKIKDFHLNESMITDSNGDILSVENILSFLSKVLSFSYEFHEDAASTLTPQSTKNIIKRLKNSRIKSFTLGNIPETFDIGAFFEFMHENPTKRYYLDFYYLISGRYIQKLQESVDYFIDNYLEDYSAVLINFRDQTHKSYEKLEESWERPF</sequence>
<protein>
    <submittedName>
        <fullName evidence="2">Uncharacterized protein</fullName>
    </submittedName>
</protein>
<dbReference type="WBParaSite" id="PS1159_v2.g19429.t1">
    <property type="protein sequence ID" value="PS1159_v2.g19429.t1"/>
    <property type="gene ID" value="PS1159_v2.g19429"/>
</dbReference>
<dbReference type="Proteomes" id="UP000887580">
    <property type="component" value="Unplaced"/>
</dbReference>
<evidence type="ECO:0000313" key="1">
    <source>
        <dbReference type="Proteomes" id="UP000887580"/>
    </source>
</evidence>
<proteinExistence type="predicted"/>
<reference evidence="2" key="1">
    <citation type="submission" date="2022-11" db="UniProtKB">
        <authorList>
            <consortium name="WormBaseParasite"/>
        </authorList>
    </citation>
    <scope>IDENTIFICATION</scope>
</reference>
<name>A0AC35FPE6_9BILA</name>
<organism evidence="1 2">
    <name type="scientific">Panagrolaimus sp. PS1159</name>
    <dbReference type="NCBI Taxonomy" id="55785"/>
    <lineage>
        <taxon>Eukaryota</taxon>
        <taxon>Metazoa</taxon>
        <taxon>Ecdysozoa</taxon>
        <taxon>Nematoda</taxon>
        <taxon>Chromadorea</taxon>
        <taxon>Rhabditida</taxon>
        <taxon>Tylenchina</taxon>
        <taxon>Panagrolaimomorpha</taxon>
        <taxon>Panagrolaimoidea</taxon>
        <taxon>Panagrolaimidae</taxon>
        <taxon>Panagrolaimus</taxon>
    </lineage>
</organism>